<feature type="transmembrane region" description="Helical" evidence="1">
    <location>
        <begin position="71"/>
        <end position="91"/>
    </location>
</feature>
<evidence type="ECO:0000313" key="2">
    <source>
        <dbReference type="EMBL" id="MXU89096.1"/>
    </source>
</evidence>
<organism evidence="2">
    <name type="scientific">Ixodes ricinus</name>
    <name type="common">Common tick</name>
    <name type="synonym">Acarus ricinus</name>
    <dbReference type="NCBI Taxonomy" id="34613"/>
    <lineage>
        <taxon>Eukaryota</taxon>
        <taxon>Metazoa</taxon>
        <taxon>Ecdysozoa</taxon>
        <taxon>Arthropoda</taxon>
        <taxon>Chelicerata</taxon>
        <taxon>Arachnida</taxon>
        <taxon>Acari</taxon>
        <taxon>Parasitiformes</taxon>
        <taxon>Ixodida</taxon>
        <taxon>Ixodoidea</taxon>
        <taxon>Ixodidae</taxon>
        <taxon>Ixodinae</taxon>
        <taxon>Ixodes</taxon>
    </lineage>
</organism>
<dbReference type="AlphaFoldDB" id="A0A6B0UI12"/>
<name>A0A6B0UI12_IXORI</name>
<accession>A0A6B0UI12</accession>
<protein>
    <submittedName>
        <fullName evidence="2">Uncharacterized protein</fullName>
    </submittedName>
</protein>
<keyword evidence="1" id="KW-0812">Transmembrane</keyword>
<keyword evidence="1" id="KW-0472">Membrane</keyword>
<reference evidence="2" key="1">
    <citation type="submission" date="2019-12" db="EMBL/GenBank/DDBJ databases">
        <title>An insight into the sialome of adult female Ixodes ricinus ticks feeding for 6 days.</title>
        <authorList>
            <person name="Perner J."/>
            <person name="Ribeiro J.M.C."/>
        </authorList>
    </citation>
    <scope>NUCLEOTIDE SEQUENCE</scope>
    <source>
        <strain evidence="2">Semi-engorged</strain>
        <tissue evidence="2">Salivary glands</tissue>
    </source>
</reference>
<feature type="transmembrane region" description="Helical" evidence="1">
    <location>
        <begin position="43"/>
        <end position="64"/>
    </location>
</feature>
<proteinExistence type="predicted"/>
<sequence length="105" mass="11324">MSLSVVFFERCGISVLIIIFFLMCRSSPGELLAAFAGFVYDPAFFAICQSSILCVFLFCFFACLHACARQIIVLFAGLFTTSGSTVTIGASHTVGIHVTSLYACI</sequence>
<keyword evidence="1" id="KW-1133">Transmembrane helix</keyword>
<dbReference type="EMBL" id="GIFC01007013">
    <property type="protein sequence ID" value="MXU89096.1"/>
    <property type="molecule type" value="Transcribed_RNA"/>
</dbReference>
<evidence type="ECO:0000256" key="1">
    <source>
        <dbReference type="SAM" id="Phobius"/>
    </source>
</evidence>